<evidence type="ECO:0000256" key="9">
    <source>
        <dbReference type="ARBA" id="ARBA00023139"/>
    </source>
</evidence>
<evidence type="ECO:0000256" key="17">
    <source>
        <dbReference type="RuleBase" id="RU000688"/>
    </source>
</evidence>
<reference evidence="20" key="1">
    <citation type="journal article" date="2024" name="Gigascience">
        <title>Chromosome-level genome of the poultry shaft louse Menopon gallinae provides insight into the host-switching and adaptive evolution of parasitic lice.</title>
        <authorList>
            <person name="Xu Y."/>
            <person name="Ma L."/>
            <person name="Liu S."/>
            <person name="Liang Y."/>
            <person name="Liu Q."/>
            <person name="He Z."/>
            <person name="Tian L."/>
            <person name="Duan Y."/>
            <person name="Cai W."/>
            <person name="Li H."/>
            <person name="Song F."/>
        </authorList>
    </citation>
    <scope>NUCLEOTIDE SEQUENCE</scope>
    <source>
        <strain evidence="20">Cailab_2023a</strain>
    </source>
</reference>
<evidence type="ECO:0000256" key="16">
    <source>
        <dbReference type="ARBA" id="ARBA00031093"/>
    </source>
</evidence>
<keyword evidence="12" id="KW-0325">Glycoprotein</keyword>
<evidence type="ECO:0000256" key="2">
    <source>
        <dbReference type="ARBA" id="ARBA00010663"/>
    </source>
</evidence>
<keyword evidence="13 17" id="KW-0807">Transducer</keyword>
<dbReference type="PANTHER" id="PTHR24238:SF75">
    <property type="entry name" value="CHOLECYSTOKININ-LIKE RECEPTOR AT 17D1-RELATED"/>
    <property type="match status" value="1"/>
</dbReference>
<dbReference type="GO" id="GO:0015054">
    <property type="term" value="F:gastrin receptor activity"/>
    <property type="evidence" value="ECO:0007669"/>
    <property type="project" value="InterPro"/>
</dbReference>
<keyword evidence="8 18" id="KW-0472">Membrane</keyword>
<feature type="transmembrane region" description="Helical" evidence="18">
    <location>
        <begin position="150"/>
        <end position="169"/>
    </location>
</feature>
<comment type="caution">
    <text evidence="20">The sequence shown here is derived from an EMBL/GenBank/DDBJ whole genome shotgun (WGS) entry which is preliminary data.</text>
</comment>
<dbReference type="EMBL" id="JARGDH010000005">
    <property type="protein sequence ID" value="KAL0268934.1"/>
    <property type="molecule type" value="Genomic_DNA"/>
</dbReference>
<keyword evidence="6 18" id="KW-1133">Transmembrane helix</keyword>
<keyword evidence="7 17" id="KW-0297">G-protein coupled receptor</keyword>
<dbReference type="PRINTS" id="PR00237">
    <property type="entry name" value="GPCRRHODOPSN"/>
</dbReference>
<name>A0AAW2HGB8_9NEOP</name>
<dbReference type="GO" id="GO:0005886">
    <property type="term" value="C:plasma membrane"/>
    <property type="evidence" value="ECO:0007669"/>
    <property type="project" value="UniProtKB-SubCell"/>
</dbReference>
<dbReference type="Pfam" id="PF00001">
    <property type="entry name" value="7tm_1"/>
    <property type="match status" value="1"/>
</dbReference>
<evidence type="ECO:0000256" key="12">
    <source>
        <dbReference type="ARBA" id="ARBA00023180"/>
    </source>
</evidence>
<feature type="transmembrane region" description="Helical" evidence="18">
    <location>
        <begin position="108"/>
        <end position="130"/>
    </location>
</feature>
<accession>A0AAW2HGB8</accession>
<evidence type="ECO:0000256" key="10">
    <source>
        <dbReference type="ARBA" id="ARBA00023157"/>
    </source>
</evidence>
<evidence type="ECO:0000256" key="1">
    <source>
        <dbReference type="ARBA" id="ARBA00004651"/>
    </source>
</evidence>
<dbReference type="GO" id="GO:0008188">
    <property type="term" value="F:neuropeptide receptor activity"/>
    <property type="evidence" value="ECO:0007669"/>
    <property type="project" value="TreeGrafter"/>
</dbReference>
<protein>
    <recommendedName>
        <fullName evidence="3">Gastrin/cholecystokinin type B receptor</fullName>
    </recommendedName>
    <alternativeName>
        <fullName evidence="16">Cholecystokinin-2 receptor</fullName>
    </alternativeName>
</protein>
<evidence type="ECO:0000256" key="14">
    <source>
        <dbReference type="ARBA" id="ARBA00023288"/>
    </source>
</evidence>
<evidence type="ECO:0000256" key="6">
    <source>
        <dbReference type="ARBA" id="ARBA00022989"/>
    </source>
</evidence>
<keyword evidence="4" id="KW-1003">Cell membrane</keyword>
<evidence type="ECO:0000256" key="8">
    <source>
        <dbReference type="ARBA" id="ARBA00023136"/>
    </source>
</evidence>
<dbReference type="SUPFAM" id="SSF81321">
    <property type="entry name" value="Family A G protein-coupled receptor-like"/>
    <property type="match status" value="1"/>
</dbReference>
<feature type="transmembrane region" description="Helical" evidence="18">
    <location>
        <begin position="200"/>
        <end position="222"/>
    </location>
</feature>
<feature type="transmembrane region" description="Helical" evidence="18">
    <location>
        <begin position="34"/>
        <end position="55"/>
    </location>
</feature>
<keyword evidence="11 17" id="KW-0675">Receptor</keyword>
<feature type="domain" description="G-protein coupled receptors family 1 profile" evidence="19">
    <location>
        <begin position="47"/>
        <end position="259"/>
    </location>
</feature>
<dbReference type="InterPro" id="IPR009126">
    <property type="entry name" value="Cholcskin_rcpt"/>
</dbReference>
<keyword evidence="14" id="KW-0449">Lipoprotein</keyword>
<evidence type="ECO:0000256" key="11">
    <source>
        <dbReference type="ARBA" id="ARBA00023170"/>
    </source>
</evidence>
<feature type="transmembrane region" description="Helical" evidence="18">
    <location>
        <begin position="67"/>
        <end position="88"/>
    </location>
</feature>
<dbReference type="Gene3D" id="1.20.1070.10">
    <property type="entry name" value="Rhodopsin 7-helix transmembrane proteins"/>
    <property type="match status" value="1"/>
</dbReference>
<keyword evidence="9" id="KW-0564">Palmitate</keyword>
<dbReference type="InterPro" id="IPR000276">
    <property type="entry name" value="GPCR_Rhodpsn"/>
</dbReference>
<sequence>MNVSDYRTGNLTEAFAEGSFGFFGTLWDNGKWEIPLYSAIFLLSIVGNILVILTLGKNTRMRTVTNVFLLNLAASDLVLTVLCMPFTLIGTLLRDFIFGNWMCKLVPFLQATSVAASVWTLVALSVERYYAICHPLRSRKWQTQSHARRLIASIWIGGSSAMLPVLVLSELQPTKKGRNKCRENWPGGCYEKAYNLFLDMLLLVVPLLALLTTYYLIAATLWKDLKKKEKVLPPLSGEYAKQGRPVQQHCSGCGRATFQ</sequence>
<dbReference type="PANTHER" id="PTHR24238">
    <property type="entry name" value="G-PROTEIN COUPLED RECEPTOR"/>
    <property type="match status" value="1"/>
</dbReference>
<keyword evidence="10" id="KW-1015">Disulfide bond</keyword>
<gene>
    <name evidence="20" type="ORF">PYX00_010709</name>
</gene>
<evidence type="ECO:0000259" key="19">
    <source>
        <dbReference type="PROSITE" id="PS50262"/>
    </source>
</evidence>
<dbReference type="PROSITE" id="PS50262">
    <property type="entry name" value="G_PROTEIN_RECEP_F1_2"/>
    <property type="match status" value="1"/>
</dbReference>
<dbReference type="InterPro" id="IPR000314">
    <property type="entry name" value="Gastrin_rcpt"/>
</dbReference>
<evidence type="ECO:0000256" key="4">
    <source>
        <dbReference type="ARBA" id="ARBA00022475"/>
    </source>
</evidence>
<evidence type="ECO:0000256" key="18">
    <source>
        <dbReference type="SAM" id="Phobius"/>
    </source>
</evidence>
<comment type="similarity">
    <text evidence="2 17">Belongs to the G-protein coupled receptor 1 family.</text>
</comment>
<evidence type="ECO:0000256" key="3">
    <source>
        <dbReference type="ARBA" id="ARBA00019090"/>
    </source>
</evidence>
<comment type="function">
    <text evidence="15">Receptor for gastrin and cholecystokinin. The CCK-B receptors occur throughout the central nervous system where they modulate anxiety, analgesia, arousal, and neuroleptic activity. This receptor mediates its action by association with G proteins that activate a phosphatidylinositol-calcium second messenger system.</text>
</comment>
<dbReference type="PRINTS" id="PR01822">
    <property type="entry name" value="CCYSTOKININR"/>
</dbReference>
<evidence type="ECO:0000256" key="5">
    <source>
        <dbReference type="ARBA" id="ARBA00022692"/>
    </source>
</evidence>
<dbReference type="InterPro" id="IPR017452">
    <property type="entry name" value="GPCR_Rhodpsn_7TM"/>
</dbReference>
<evidence type="ECO:0000256" key="15">
    <source>
        <dbReference type="ARBA" id="ARBA00025402"/>
    </source>
</evidence>
<evidence type="ECO:0000313" key="20">
    <source>
        <dbReference type="EMBL" id="KAL0268934.1"/>
    </source>
</evidence>
<evidence type="ECO:0000256" key="13">
    <source>
        <dbReference type="ARBA" id="ARBA00023224"/>
    </source>
</evidence>
<proteinExistence type="inferred from homology"/>
<dbReference type="AlphaFoldDB" id="A0AAW2HGB8"/>
<evidence type="ECO:0000256" key="7">
    <source>
        <dbReference type="ARBA" id="ARBA00023040"/>
    </source>
</evidence>
<comment type="subcellular location">
    <subcellularLocation>
        <location evidence="1">Cell membrane</location>
        <topology evidence="1">Multi-pass membrane protein</topology>
    </subcellularLocation>
</comment>
<dbReference type="PROSITE" id="PS00237">
    <property type="entry name" value="G_PROTEIN_RECEP_F1_1"/>
    <property type="match status" value="1"/>
</dbReference>
<keyword evidence="5 17" id="KW-0812">Transmembrane</keyword>
<organism evidence="20">
    <name type="scientific">Menopon gallinae</name>
    <name type="common">poultry shaft louse</name>
    <dbReference type="NCBI Taxonomy" id="328185"/>
    <lineage>
        <taxon>Eukaryota</taxon>
        <taxon>Metazoa</taxon>
        <taxon>Ecdysozoa</taxon>
        <taxon>Arthropoda</taxon>
        <taxon>Hexapoda</taxon>
        <taxon>Insecta</taxon>
        <taxon>Pterygota</taxon>
        <taxon>Neoptera</taxon>
        <taxon>Paraneoptera</taxon>
        <taxon>Psocodea</taxon>
        <taxon>Troctomorpha</taxon>
        <taxon>Phthiraptera</taxon>
        <taxon>Amblycera</taxon>
        <taxon>Menoponidae</taxon>
        <taxon>Menopon</taxon>
    </lineage>
</organism>
<dbReference type="PRINTS" id="PR00527">
    <property type="entry name" value="GASTRINR"/>
</dbReference>